<keyword evidence="2" id="KW-0479">Metal-binding</keyword>
<dbReference type="PANTHER" id="PTHR43270">
    <property type="entry name" value="BETA-ALA-HIS DIPEPTIDASE"/>
    <property type="match status" value="1"/>
</dbReference>
<dbReference type="Gene3D" id="3.30.70.360">
    <property type="match status" value="1"/>
</dbReference>
<keyword evidence="3" id="KW-0378">Hydrolase</keyword>
<dbReference type="EMBL" id="GBEZ01013304">
    <property type="protein sequence ID" value="JAC72671.1"/>
    <property type="molecule type" value="Transcribed_RNA"/>
</dbReference>
<organism evidence="6">
    <name type="scientific">Tetraselmis sp. GSL018</name>
    <dbReference type="NCBI Taxonomy" id="582737"/>
    <lineage>
        <taxon>Eukaryota</taxon>
        <taxon>Viridiplantae</taxon>
        <taxon>Chlorophyta</taxon>
        <taxon>core chlorophytes</taxon>
        <taxon>Chlorodendrophyceae</taxon>
        <taxon>Chlorodendrales</taxon>
        <taxon>Chlorodendraceae</taxon>
        <taxon>Tetraselmis</taxon>
    </lineage>
</organism>
<sequence>CGLCLKLSVVGLWLWCSTLLPSSEGTVFEDSLKALIKRSEEYKRELLEFAALPTVSSLAEHATDVEAGADWLVDRLKRAGMQNARKLNTTRQPIVYADFLHAGNSRPTVLLYAHYDVQPADPIELWETPPFKPVLDEASQVFRGRGVSDDKQGVLAVIHALEVVLEAGGSKLPVNVKVLFEGQEELLSPDLQAFLEANAQLFTCDYAFSADGGQIAEDVPGIQIGMRGQVAAALGVRTAATDMHSGTYGGSVQNAKHALAELLASFHTRDGRVAVEGFYEGVADPTELDASDIAAFPLDEEAERAELSTYEPVGEPGFSTLERRWLRPTLEVVGMWGGFTGEGLKTVLPAEAHAKLSCRLVPGQTPSDILRKLGRHVERFRPKGCSVDLQPLGGESMAYSLPRDSHAVRMAATALQRATGRSPLLYKAGSTIPAMELLQRFLGVHPVPFGFTLHSFDRLHSPNERFKVSMFELAHRAYVELLFTVAEQHTQHREEL</sequence>
<dbReference type="Gene3D" id="3.40.630.10">
    <property type="entry name" value="Zn peptidases"/>
    <property type="match status" value="1"/>
</dbReference>
<dbReference type="NCBIfam" id="NF006053">
    <property type="entry name" value="PRK08201.1"/>
    <property type="match status" value="1"/>
</dbReference>
<feature type="domain" description="Peptidase M20 dimerisation" evidence="5">
    <location>
        <begin position="227"/>
        <end position="381"/>
    </location>
</feature>
<evidence type="ECO:0000313" key="6">
    <source>
        <dbReference type="EMBL" id="JAC72671.1"/>
    </source>
</evidence>
<gene>
    <name evidence="6" type="ORF">TSPGSL018_30773</name>
</gene>
<dbReference type="GO" id="GO:0006508">
    <property type="term" value="P:proteolysis"/>
    <property type="evidence" value="ECO:0007669"/>
    <property type="project" value="UniProtKB-KW"/>
</dbReference>
<dbReference type="AlphaFoldDB" id="A0A061RQ67"/>
<protein>
    <submittedName>
        <fullName evidence="6">Peptidase m20</fullName>
    </submittedName>
</protein>
<feature type="chain" id="PRO_5001605971" evidence="4">
    <location>
        <begin position="26"/>
        <end position="496"/>
    </location>
</feature>
<dbReference type="Pfam" id="PF01546">
    <property type="entry name" value="Peptidase_M20"/>
    <property type="match status" value="1"/>
</dbReference>
<dbReference type="InterPro" id="IPR011650">
    <property type="entry name" value="Peptidase_M20_dimer"/>
</dbReference>
<dbReference type="Pfam" id="PF07687">
    <property type="entry name" value="M20_dimer"/>
    <property type="match status" value="1"/>
</dbReference>
<dbReference type="SUPFAM" id="SSF53187">
    <property type="entry name" value="Zn-dependent exopeptidases"/>
    <property type="match status" value="1"/>
</dbReference>
<name>A0A061RQ67_9CHLO</name>
<evidence type="ECO:0000256" key="3">
    <source>
        <dbReference type="ARBA" id="ARBA00022801"/>
    </source>
</evidence>
<feature type="signal peptide" evidence="4">
    <location>
        <begin position="1"/>
        <end position="25"/>
    </location>
</feature>
<keyword evidence="4" id="KW-0732">Signal</keyword>
<reference evidence="6" key="1">
    <citation type="submission" date="2014-05" db="EMBL/GenBank/DDBJ databases">
        <title>The transcriptome of the halophilic microalga Tetraselmis sp. GSL018 isolated from the Great Salt Lake, Utah.</title>
        <authorList>
            <person name="Jinkerson R.E."/>
            <person name="D'Adamo S."/>
            <person name="Posewitz M.C."/>
        </authorList>
    </citation>
    <scope>NUCLEOTIDE SEQUENCE</scope>
    <source>
        <strain evidence="6">GSL018</strain>
    </source>
</reference>
<keyword evidence="1" id="KW-0645">Protease</keyword>
<accession>A0A061RQ67</accession>
<dbReference type="GO" id="GO:0046872">
    <property type="term" value="F:metal ion binding"/>
    <property type="evidence" value="ECO:0007669"/>
    <property type="project" value="UniProtKB-KW"/>
</dbReference>
<dbReference type="PANTHER" id="PTHR43270:SF12">
    <property type="entry name" value="SUCCINYL-DIAMINOPIMELATE DESUCCINYLASE"/>
    <property type="match status" value="1"/>
</dbReference>
<dbReference type="GO" id="GO:0008233">
    <property type="term" value="F:peptidase activity"/>
    <property type="evidence" value="ECO:0007669"/>
    <property type="project" value="UniProtKB-KW"/>
</dbReference>
<dbReference type="InterPro" id="IPR051458">
    <property type="entry name" value="Cyt/Met_Dipeptidase"/>
</dbReference>
<evidence type="ECO:0000256" key="1">
    <source>
        <dbReference type="ARBA" id="ARBA00022670"/>
    </source>
</evidence>
<proteinExistence type="predicted"/>
<evidence type="ECO:0000256" key="4">
    <source>
        <dbReference type="SAM" id="SignalP"/>
    </source>
</evidence>
<dbReference type="InterPro" id="IPR002933">
    <property type="entry name" value="Peptidase_M20"/>
</dbReference>
<evidence type="ECO:0000256" key="2">
    <source>
        <dbReference type="ARBA" id="ARBA00022723"/>
    </source>
</evidence>
<feature type="non-terminal residue" evidence="6">
    <location>
        <position position="1"/>
    </location>
</feature>
<evidence type="ECO:0000259" key="5">
    <source>
        <dbReference type="Pfam" id="PF07687"/>
    </source>
</evidence>
<dbReference type="NCBIfam" id="NF006579">
    <property type="entry name" value="PRK09104.1"/>
    <property type="match status" value="1"/>
</dbReference>